<name>B2A671_NATTJ</name>
<sequence length="198" mass="22451">MRSNTNQPGIQSVEGHSSNQEQLMRNNYFFYPKKSFGWLSLLLLTLLFAFLSWVAFLSYRITGGLGALVSIGIFIILAICGILLLIWFFNMKYELSGDKLVLHFGPFAYQIDLYLVNEVEIKSLVPSLGIGVIVPGFAQWVNSYRGEGKIFMCSTRAMKDIVLIRTKSGIIGISPQNEAEFIEEINKRVQFIRLLEPE</sequence>
<dbReference type="Proteomes" id="UP000001683">
    <property type="component" value="Chromosome"/>
</dbReference>
<dbReference type="OrthoDB" id="6658731at2"/>
<protein>
    <recommendedName>
        <fullName evidence="2">Bacterial Pleckstrin homology domain-containing protein</fullName>
    </recommendedName>
</protein>
<reference evidence="3 4" key="2">
    <citation type="journal article" date="2011" name="J. Bacteriol.">
        <title>Complete genome sequence of the anaerobic, halophilic alkalithermophile Natranaerobius thermophilus JW/NM-WN-LF.</title>
        <authorList>
            <person name="Zhao B."/>
            <person name="Mesbah N.M."/>
            <person name="Dalin E."/>
            <person name="Goodwin L."/>
            <person name="Nolan M."/>
            <person name="Pitluck S."/>
            <person name="Chertkov O."/>
            <person name="Brettin T.S."/>
            <person name="Han J."/>
            <person name="Larimer F.W."/>
            <person name="Land M.L."/>
            <person name="Hauser L."/>
            <person name="Kyrpides N."/>
            <person name="Wiegel J."/>
        </authorList>
    </citation>
    <scope>NUCLEOTIDE SEQUENCE [LARGE SCALE GENOMIC DNA]</scope>
    <source>
        <strain evidence="4">ATCC BAA-1301 / DSM 18059 / JW/NM-WN-LF</strain>
    </source>
</reference>
<dbReference type="HOGENOM" id="CLU_1376874_0_0_9"/>
<organism evidence="3 4">
    <name type="scientific">Natranaerobius thermophilus (strain ATCC BAA-1301 / DSM 18059 / JW/NM-WN-LF)</name>
    <dbReference type="NCBI Taxonomy" id="457570"/>
    <lineage>
        <taxon>Bacteria</taxon>
        <taxon>Bacillati</taxon>
        <taxon>Bacillota</taxon>
        <taxon>Clostridia</taxon>
        <taxon>Natranaerobiales</taxon>
        <taxon>Natranaerobiaceae</taxon>
        <taxon>Natranaerobius</taxon>
    </lineage>
</organism>
<keyword evidence="4" id="KW-1185">Reference proteome</keyword>
<keyword evidence="1" id="KW-0472">Membrane</keyword>
<dbReference type="InterPro" id="IPR027783">
    <property type="entry name" value="Bacterial_PH-related"/>
</dbReference>
<dbReference type="AlphaFoldDB" id="B2A671"/>
<feature type="transmembrane region" description="Helical" evidence="1">
    <location>
        <begin position="65"/>
        <end position="89"/>
    </location>
</feature>
<dbReference type="EMBL" id="CP001034">
    <property type="protein sequence ID" value="ACB84082.1"/>
    <property type="molecule type" value="Genomic_DNA"/>
</dbReference>
<reference evidence="3 4" key="1">
    <citation type="submission" date="2008-04" db="EMBL/GenBank/DDBJ databases">
        <title>Complete sequence of chromosome of Natranaerobius thermophilus JW/NM-WN-LF.</title>
        <authorList>
            <consortium name="US DOE Joint Genome Institute"/>
            <person name="Copeland A."/>
            <person name="Lucas S."/>
            <person name="Lapidus A."/>
            <person name="Glavina del Rio T."/>
            <person name="Dalin E."/>
            <person name="Tice H."/>
            <person name="Bruce D."/>
            <person name="Goodwin L."/>
            <person name="Pitluck S."/>
            <person name="Chertkov O."/>
            <person name="Brettin T."/>
            <person name="Detter J.C."/>
            <person name="Han C."/>
            <person name="Kuske C.R."/>
            <person name="Schmutz J."/>
            <person name="Larimer F."/>
            <person name="Land M."/>
            <person name="Hauser L."/>
            <person name="Kyrpides N."/>
            <person name="Lykidis A."/>
            <person name="Mesbah N.M."/>
            <person name="Wiegel J."/>
        </authorList>
    </citation>
    <scope>NUCLEOTIDE SEQUENCE [LARGE SCALE GENOMIC DNA]</scope>
    <source>
        <strain evidence="4">ATCC BAA-1301 / DSM 18059 / JW/NM-WN-LF</strain>
    </source>
</reference>
<evidence type="ECO:0000259" key="2">
    <source>
        <dbReference type="Pfam" id="PF10882"/>
    </source>
</evidence>
<feature type="transmembrane region" description="Helical" evidence="1">
    <location>
        <begin position="36"/>
        <end position="59"/>
    </location>
</feature>
<evidence type="ECO:0000313" key="4">
    <source>
        <dbReference type="Proteomes" id="UP000001683"/>
    </source>
</evidence>
<dbReference type="eggNOG" id="ENOG5033YKE">
    <property type="taxonomic scope" value="Bacteria"/>
</dbReference>
<accession>B2A671</accession>
<proteinExistence type="predicted"/>
<evidence type="ECO:0000313" key="3">
    <source>
        <dbReference type="EMBL" id="ACB84082.1"/>
    </source>
</evidence>
<dbReference type="KEGG" id="nth:Nther_0486"/>
<dbReference type="InParanoid" id="B2A671"/>
<evidence type="ECO:0000256" key="1">
    <source>
        <dbReference type="SAM" id="Phobius"/>
    </source>
</evidence>
<keyword evidence="1" id="KW-1133">Transmembrane helix</keyword>
<keyword evidence="1" id="KW-0812">Transmembrane</keyword>
<gene>
    <name evidence="3" type="ordered locus">Nther_0486</name>
</gene>
<dbReference type="RefSeq" id="WP_012446969.1">
    <property type="nucleotide sequence ID" value="NC_010718.1"/>
</dbReference>
<dbReference type="Pfam" id="PF10882">
    <property type="entry name" value="bPH_5"/>
    <property type="match status" value="1"/>
</dbReference>
<feature type="domain" description="Bacterial Pleckstrin homology" evidence="2">
    <location>
        <begin position="91"/>
        <end position="188"/>
    </location>
</feature>